<dbReference type="Pfam" id="PF12969">
    <property type="entry name" value="DUF3857"/>
    <property type="match status" value="1"/>
</dbReference>
<dbReference type="InterPro" id="IPR024618">
    <property type="entry name" value="DUF3857"/>
</dbReference>
<feature type="domain" description="DUF3857" evidence="2">
    <location>
        <begin position="78"/>
        <end position="223"/>
    </location>
</feature>
<sequence length="649" mass="75984">MTVSYHLRPFREFLVVLCAFFFVFSSYSQITSEYKRYKELYPNSHSIRLSQESTLTIGLDDGKFKITQDFSEEDIYLDDGAKNNAKQSLSFSTFYDLESIEASSYAIEGDQYQEFSVSDFKEKDDLDNAFYDDLKSINFIFPRLGTGTKTKLKYEQTIKNPRFLNAHYFGNFYPIKNNKFTIIADKDINLRFKEFNTDSIPIKFSKSQTRKSNIYTWELKDMDEFKYESRSPTYKSILPHIIPIISSYKYNGETIDVGNDVSNLYSWYYSLTKNINKEKTSDELIQIVNDLTKNKKNELEKVKAIYYWVQENIKYIAFEYALGGFVPREANEVFNKKYGDCKDNTSLLFKMLEIAGIKGNLAWIGTRSIPYSYSDVPTPSVDNHMILYYENQGKSYYLDATGRYNPLEVPTSFIQGKEALVSIGRDSFMLKKVPVIESQKSVYKDFATIKLKGSDLTGTSKAELTGYTKINFFYDLEKQDSKDKIRDYYKWFFEKGNNSFLITEFVETNRFDYDKDFIVDYGFNVSNYAKKIGDEIYINLNLNKGMALLKTDDDREMPLEHKYLDSFDFQNTFFIPEGYKVDYLPENIDISNEYISSSIRYELVDNQIIYKHHIDHNSLILDTNTQKKVNDLIKKIEQGYKEVVVLKKI</sequence>
<evidence type="ECO:0000313" key="4">
    <source>
        <dbReference type="Proteomes" id="UP001196136"/>
    </source>
</evidence>
<name>A0ABS7ESI1_9FLAO</name>
<comment type="caution">
    <text evidence="3">The sequence shown here is derived from an EMBL/GenBank/DDBJ whole genome shotgun (WGS) entry which is preliminary data.</text>
</comment>
<dbReference type="Pfam" id="PF01841">
    <property type="entry name" value="Transglut_core"/>
    <property type="match status" value="1"/>
</dbReference>
<dbReference type="InterPro" id="IPR038765">
    <property type="entry name" value="Papain-like_cys_pep_sf"/>
</dbReference>
<dbReference type="Gene3D" id="2.60.40.3140">
    <property type="match status" value="1"/>
</dbReference>
<reference evidence="3 4" key="1">
    <citation type="submission" date="2021-08" db="EMBL/GenBank/DDBJ databases">
        <title>Muricauda profundi sp. nov., a marine bacterium isolated from deep seawater of the Mariana Trench.</title>
        <authorList>
            <person name="Wei Y."/>
        </authorList>
    </citation>
    <scope>NUCLEOTIDE SEQUENCE [LARGE SCALE GENOMIC DNA]</scope>
    <source>
        <strain evidence="3 4">W52</strain>
    </source>
</reference>
<dbReference type="Gene3D" id="2.60.120.1130">
    <property type="match status" value="1"/>
</dbReference>
<dbReference type="SUPFAM" id="SSF54001">
    <property type="entry name" value="Cysteine proteinases"/>
    <property type="match status" value="1"/>
</dbReference>
<dbReference type="Gene3D" id="3.10.620.30">
    <property type="match status" value="1"/>
</dbReference>
<keyword evidence="4" id="KW-1185">Reference proteome</keyword>
<evidence type="ECO:0000313" key="3">
    <source>
        <dbReference type="EMBL" id="MBW8200534.1"/>
    </source>
</evidence>
<evidence type="ECO:0000259" key="2">
    <source>
        <dbReference type="Pfam" id="PF12969"/>
    </source>
</evidence>
<dbReference type="InterPro" id="IPR002931">
    <property type="entry name" value="Transglutaminase-like"/>
</dbReference>
<organism evidence="3 4">
    <name type="scientific">Flagellimonas abyssi</name>
    <dbReference type="NCBI Taxonomy" id="2864871"/>
    <lineage>
        <taxon>Bacteria</taxon>
        <taxon>Pseudomonadati</taxon>
        <taxon>Bacteroidota</taxon>
        <taxon>Flavobacteriia</taxon>
        <taxon>Flavobacteriales</taxon>
        <taxon>Flavobacteriaceae</taxon>
        <taxon>Flagellimonas</taxon>
    </lineage>
</organism>
<proteinExistence type="predicted"/>
<feature type="domain" description="Transglutaminase-like" evidence="1">
    <location>
        <begin position="286"/>
        <end position="358"/>
    </location>
</feature>
<gene>
    <name evidence="3" type="ORF">K1F36_11890</name>
</gene>
<dbReference type="EMBL" id="JAHZSV010000015">
    <property type="protein sequence ID" value="MBW8200534.1"/>
    <property type="molecule type" value="Genomic_DNA"/>
</dbReference>
<protein>
    <submittedName>
        <fullName evidence="3">DUF3857 domain-containing protein</fullName>
    </submittedName>
</protein>
<evidence type="ECO:0000259" key="1">
    <source>
        <dbReference type="Pfam" id="PF01841"/>
    </source>
</evidence>
<accession>A0ABS7ESI1</accession>
<dbReference type="Proteomes" id="UP001196136">
    <property type="component" value="Unassembled WGS sequence"/>
</dbReference>